<evidence type="ECO:0000256" key="2">
    <source>
        <dbReference type="ARBA" id="ARBA00022801"/>
    </source>
</evidence>
<feature type="non-terminal residue" evidence="5">
    <location>
        <position position="40"/>
    </location>
</feature>
<reference evidence="5" key="1">
    <citation type="submission" date="2022-03" db="EMBL/GenBank/DDBJ databases">
        <title>Draft genome sequence of Aduncisulcus paluster, a free-living microaerophilic Fornicata.</title>
        <authorList>
            <person name="Yuyama I."/>
            <person name="Kume K."/>
            <person name="Tamura T."/>
            <person name="Inagaki Y."/>
            <person name="Hashimoto T."/>
        </authorList>
    </citation>
    <scope>NUCLEOTIDE SEQUENCE</scope>
    <source>
        <strain evidence="5">NY0171</strain>
    </source>
</reference>
<keyword evidence="3" id="KW-0067">ATP-binding</keyword>
<evidence type="ECO:0000313" key="6">
    <source>
        <dbReference type="Proteomes" id="UP001057375"/>
    </source>
</evidence>
<dbReference type="EMBL" id="BQXS01003545">
    <property type="protein sequence ID" value="GKT34599.1"/>
    <property type="molecule type" value="Genomic_DNA"/>
</dbReference>
<proteinExistence type="predicted"/>
<evidence type="ECO:0000256" key="1">
    <source>
        <dbReference type="ARBA" id="ARBA00022741"/>
    </source>
</evidence>
<evidence type="ECO:0000259" key="4">
    <source>
        <dbReference type="Pfam" id="PF02626"/>
    </source>
</evidence>
<evidence type="ECO:0000313" key="5">
    <source>
        <dbReference type="EMBL" id="GKT34599.1"/>
    </source>
</evidence>
<dbReference type="Proteomes" id="UP001057375">
    <property type="component" value="Unassembled WGS sequence"/>
</dbReference>
<evidence type="ECO:0000256" key="3">
    <source>
        <dbReference type="ARBA" id="ARBA00022840"/>
    </source>
</evidence>
<gene>
    <name evidence="5" type="ORF">ADUPG1_002837</name>
</gene>
<accession>A0ABQ5KT62</accession>
<dbReference type="InterPro" id="IPR003778">
    <property type="entry name" value="CT_A_B"/>
</dbReference>
<comment type="caution">
    <text evidence="5">The sequence shown here is derived from an EMBL/GenBank/DDBJ whole genome shotgun (WGS) entry which is preliminary data.</text>
</comment>
<keyword evidence="6" id="KW-1185">Reference proteome</keyword>
<keyword evidence="1" id="KW-0547">Nucleotide-binding</keyword>
<name>A0ABQ5KT62_9EUKA</name>
<sequence length="40" mass="4437">MPVSGSMDQYAHRTANLLLGNDQNDPVLELTIMGGTYEFH</sequence>
<feature type="domain" description="Carboxyltransferase" evidence="4">
    <location>
        <begin position="1"/>
        <end position="40"/>
    </location>
</feature>
<organism evidence="5 6">
    <name type="scientific">Aduncisulcus paluster</name>
    <dbReference type="NCBI Taxonomy" id="2918883"/>
    <lineage>
        <taxon>Eukaryota</taxon>
        <taxon>Metamonada</taxon>
        <taxon>Carpediemonas-like organisms</taxon>
        <taxon>Aduncisulcus</taxon>
    </lineage>
</organism>
<dbReference type="Pfam" id="PF02626">
    <property type="entry name" value="CT_A_B"/>
    <property type="match status" value="1"/>
</dbReference>
<keyword evidence="2" id="KW-0378">Hydrolase</keyword>
<protein>
    <submittedName>
        <fullName evidence="5">Biotin-dependent carboxyltransferase family protein</fullName>
    </submittedName>
</protein>